<comment type="caution">
    <text evidence="2">The sequence shown here is derived from an EMBL/GenBank/DDBJ whole genome shotgun (WGS) entry which is preliminary data.</text>
</comment>
<feature type="compositionally biased region" description="Basic and acidic residues" evidence="1">
    <location>
        <begin position="181"/>
        <end position="193"/>
    </location>
</feature>
<evidence type="ECO:0000256" key="1">
    <source>
        <dbReference type="SAM" id="MobiDB-lite"/>
    </source>
</evidence>
<feature type="compositionally biased region" description="Polar residues" evidence="1">
    <location>
        <begin position="16"/>
        <end position="44"/>
    </location>
</feature>
<organism evidence="2 3">
    <name type="scientific">Mycena pura</name>
    <dbReference type="NCBI Taxonomy" id="153505"/>
    <lineage>
        <taxon>Eukaryota</taxon>
        <taxon>Fungi</taxon>
        <taxon>Dikarya</taxon>
        <taxon>Basidiomycota</taxon>
        <taxon>Agaricomycotina</taxon>
        <taxon>Agaricomycetes</taxon>
        <taxon>Agaricomycetidae</taxon>
        <taxon>Agaricales</taxon>
        <taxon>Marasmiineae</taxon>
        <taxon>Mycenaceae</taxon>
        <taxon>Mycena</taxon>
    </lineage>
</organism>
<evidence type="ECO:0000313" key="3">
    <source>
        <dbReference type="Proteomes" id="UP001219525"/>
    </source>
</evidence>
<name>A0AAD6VUE4_9AGAR</name>
<feature type="region of interest" description="Disordered" evidence="1">
    <location>
        <begin position="168"/>
        <end position="195"/>
    </location>
</feature>
<reference evidence="2" key="1">
    <citation type="submission" date="2023-03" db="EMBL/GenBank/DDBJ databases">
        <title>Massive genome expansion in bonnet fungi (Mycena s.s.) driven by repeated elements and novel gene families across ecological guilds.</title>
        <authorList>
            <consortium name="Lawrence Berkeley National Laboratory"/>
            <person name="Harder C.B."/>
            <person name="Miyauchi S."/>
            <person name="Viragh M."/>
            <person name="Kuo A."/>
            <person name="Thoen E."/>
            <person name="Andreopoulos B."/>
            <person name="Lu D."/>
            <person name="Skrede I."/>
            <person name="Drula E."/>
            <person name="Henrissat B."/>
            <person name="Morin E."/>
            <person name="Kohler A."/>
            <person name="Barry K."/>
            <person name="LaButti K."/>
            <person name="Morin E."/>
            <person name="Salamov A."/>
            <person name="Lipzen A."/>
            <person name="Mereny Z."/>
            <person name="Hegedus B."/>
            <person name="Baldrian P."/>
            <person name="Stursova M."/>
            <person name="Weitz H."/>
            <person name="Taylor A."/>
            <person name="Grigoriev I.V."/>
            <person name="Nagy L.G."/>
            <person name="Martin F."/>
            <person name="Kauserud H."/>
        </authorList>
    </citation>
    <scope>NUCLEOTIDE SEQUENCE</scope>
    <source>
        <strain evidence="2">9144</strain>
    </source>
</reference>
<keyword evidence="3" id="KW-1185">Reference proteome</keyword>
<proteinExistence type="predicted"/>
<accession>A0AAD6VUE4</accession>
<protein>
    <submittedName>
        <fullName evidence="2">Uncharacterized protein</fullName>
    </submittedName>
</protein>
<dbReference type="EMBL" id="JARJCW010000010">
    <property type="protein sequence ID" value="KAJ7220125.1"/>
    <property type="molecule type" value="Genomic_DNA"/>
</dbReference>
<evidence type="ECO:0000313" key="2">
    <source>
        <dbReference type="EMBL" id="KAJ7220125.1"/>
    </source>
</evidence>
<gene>
    <name evidence="2" type="ORF">GGX14DRAFT_389500</name>
</gene>
<dbReference type="Proteomes" id="UP001219525">
    <property type="component" value="Unassembled WGS sequence"/>
</dbReference>
<feature type="compositionally biased region" description="Low complexity" evidence="1">
    <location>
        <begin position="45"/>
        <end position="60"/>
    </location>
</feature>
<feature type="region of interest" description="Disordered" evidence="1">
    <location>
        <begin position="1"/>
        <end position="67"/>
    </location>
</feature>
<sequence>MAPPTLLPKSRHQDSHSSIVTSSEVPRPETSNYPHASHTAGSMQRATAGSSAPSPSRSPTIDGAADPARQDIMFLRAQERGKGHTRRWVPEHERAVRARVETSRRAVGTRARSVGSTLQAPLALETVAVCERTAARRCLRERGQNLCRGATRRHSGGALARLPRVAEARRGRRGGGRGTKGQREGCGQHREGGAGEAGGAMCQWMVEESVMLATTVWSKQERQYPRPADTALVVTVTHRSDLIQRVM</sequence>
<dbReference type="AlphaFoldDB" id="A0AAD6VUE4"/>